<keyword evidence="2" id="KW-0732">Signal</keyword>
<gene>
    <name evidence="3" type="ORF">FPOA_02382</name>
</gene>
<keyword evidence="4" id="KW-1185">Reference proteome</keyword>
<dbReference type="OMA" id="EICEGVD"/>
<evidence type="ECO:0000313" key="4">
    <source>
        <dbReference type="Proteomes" id="UP000091967"/>
    </source>
</evidence>
<evidence type="ECO:0008006" key="5">
    <source>
        <dbReference type="Google" id="ProtNLM"/>
    </source>
</evidence>
<protein>
    <recommendedName>
        <fullName evidence="5">Siderophore biosynthesis protein</fullName>
    </recommendedName>
</protein>
<feature type="chain" id="PRO_5008603686" description="Siderophore biosynthesis protein" evidence="2">
    <location>
        <begin position="19"/>
        <end position="253"/>
    </location>
</feature>
<evidence type="ECO:0000256" key="2">
    <source>
        <dbReference type="SAM" id="SignalP"/>
    </source>
</evidence>
<dbReference type="AlphaFoldDB" id="A0A1B8B6U7"/>
<dbReference type="EMBL" id="LYXU01000001">
    <property type="protein sequence ID" value="OBS28444.1"/>
    <property type="molecule type" value="Genomic_DNA"/>
</dbReference>
<organism evidence="3 4">
    <name type="scientific">Fusarium poae</name>
    <dbReference type="NCBI Taxonomy" id="36050"/>
    <lineage>
        <taxon>Eukaryota</taxon>
        <taxon>Fungi</taxon>
        <taxon>Dikarya</taxon>
        <taxon>Ascomycota</taxon>
        <taxon>Pezizomycotina</taxon>
        <taxon>Sordariomycetes</taxon>
        <taxon>Hypocreomycetidae</taxon>
        <taxon>Hypocreales</taxon>
        <taxon>Nectriaceae</taxon>
        <taxon>Fusarium</taxon>
    </lineage>
</organism>
<feature type="region of interest" description="Disordered" evidence="1">
    <location>
        <begin position="197"/>
        <end position="222"/>
    </location>
</feature>
<dbReference type="STRING" id="36050.A0A1B8B6U7"/>
<feature type="signal peptide" evidence="2">
    <location>
        <begin position="1"/>
        <end position="18"/>
    </location>
</feature>
<name>A0A1B8B6U7_FUSPO</name>
<accession>A0A1B8B6U7</accession>
<evidence type="ECO:0000256" key="1">
    <source>
        <dbReference type="SAM" id="MobiDB-lite"/>
    </source>
</evidence>
<reference evidence="3 4" key="1">
    <citation type="submission" date="2016-06" db="EMBL/GenBank/DDBJ databases">
        <title>Living apart together: crosstalk between the core and supernumerary genomes in a fungal plant pathogen.</title>
        <authorList>
            <person name="Vanheule A."/>
            <person name="Audenaert K."/>
            <person name="Warris S."/>
            <person name="Van De Geest H."/>
            <person name="Schijlen E."/>
            <person name="Hofte M."/>
            <person name="De Saeger S."/>
            <person name="Haesaert G."/>
            <person name="Waalwijk C."/>
            <person name="Van Der Lee T."/>
        </authorList>
    </citation>
    <scope>NUCLEOTIDE SEQUENCE [LARGE SCALE GENOMIC DNA]</scope>
    <source>
        <strain evidence="3 4">2516</strain>
    </source>
</reference>
<dbReference type="Proteomes" id="UP000091967">
    <property type="component" value="Unassembled WGS sequence"/>
</dbReference>
<comment type="caution">
    <text evidence="3">The sequence shown here is derived from an EMBL/GenBank/DDBJ whole genome shotgun (WGS) entry which is preliminary data.</text>
</comment>
<sequence length="253" mass="26074">MARSIALAALLYALPIAAKTDIEGCTSFTSTVTVRPEPGYGNTYERVMWYVSDTLEICEGVDCGGGRAPPKSVPGCPLYKGTETVTPRFLESDPMAPETPTPKTSSGYVLLSGVWYSDSDETATGDYTGTALPEETNWSTIGTDGETITEDFSYTGTALPEETNWSTIGTDGETITEDFSYTGTVSSKLTTITSAPAVSTHKSNGTATGTDSDGTSDGTAKPTAVDVDNAGAGVMVKAAGVLAAVAGAVVLAL</sequence>
<feature type="compositionally biased region" description="Low complexity" evidence="1">
    <location>
        <begin position="205"/>
        <end position="220"/>
    </location>
</feature>
<proteinExistence type="predicted"/>
<evidence type="ECO:0000313" key="3">
    <source>
        <dbReference type="EMBL" id="OBS28444.1"/>
    </source>
</evidence>
<dbReference type="OrthoDB" id="3942074at2759"/>